<sequence length="385" mass="44343">MDVRQYFEPIDFSKYSGKFKDSWKYSVGQTIEKSTQKVTPANIHKIEVAVFSVPFYNGTWKSSKTNPTEKIREELYQLSTIDRKLNIVDFGQLKKTKSQKGAFLAVRDIIEYFTELNIVALLIGGSQDVTVGICEAFKSETFFSLTSVDSLLDIKKGRETFSATNFLTRIFQKNPQIFQFNLVGYQTHLVPKELFSKTKGFGTHVRLGLLHEDSINAEPVFRNTDVLSFDTNVLKYSEIGGNRIKNPNGLYSEEACQLAKYAGLSNKLKVFGIFETDWDKDNNGISLKLSAQIIWYFLEGFLNRVQKEKEIPENLQMYKVEVKEIDEPIVFYKCTETARWWFEIQSTKGNKHLIACSKKEYDEASGDEIPENWLKFVQKIDELSK</sequence>
<dbReference type="Gene3D" id="3.40.800.10">
    <property type="entry name" value="Ureohydrolase domain"/>
    <property type="match status" value="1"/>
</dbReference>
<dbReference type="EMBL" id="CP046401">
    <property type="protein sequence ID" value="QGY43806.1"/>
    <property type="molecule type" value="Genomic_DNA"/>
</dbReference>
<evidence type="ECO:0000313" key="1">
    <source>
        <dbReference type="EMBL" id="QGY43806.1"/>
    </source>
</evidence>
<dbReference type="RefSeq" id="WP_158865300.1">
    <property type="nucleotide sequence ID" value="NZ_CP046401.1"/>
</dbReference>
<accession>A0A6I6JLT8</accession>
<proteinExistence type="predicted"/>
<keyword evidence="2" id="KW-1185">Reference proteome</keyword>
<dbReference type="KEGG" id="mcos:GM418_09075"/>
<dbReference type="Pfam" id="PF00491">
    <property type="entry name" value="Arginase"/>
    <property type="match status" value="1"/>
</dbReference>
<protein>
    <recommendedName>
        <fullName evidence="3">Arginase</fullName>
    </recommendedName>
</protein>
<evidence type="ECO:0008006" key="3">
    <source>
        <dbReference type="Google" id="ProtNLM"/>
    </source>
</evidence>
<dbReference type="AlphaFoldDB" id="A0A6I6JLT8"/>
<dbReference type="InterPro" id="IPR023696">
    <property type="entry name" value="Ureohydrolase_dom_sf"/>
</dbReference>
<organism evidence="1 2">
    <name type="scientific">Maribellus comscasis</name>
    <dbReference type="NCBI Taxonomy" id="2681766"/>
    <lineage>
        <taxon>Bacteria</taxon>
        <taxon>Pseudomonadati</taxon>
        <taxon>Bacteroidota</taxon>
        <taxon>Bacteroidia</taxon>
        <taxon>Marinilabiliales</taxon>
        <taxon>Prolixibacteraceae</taxon>
        <taxon>Maribellus</taxon>
    </lineage>
</organism>
<dbReference type="Proteomes" id="UP000428260">
    <property type="component" value="Chromosome"/>
</dbReference>
<dbReference type="GO" id="GO:0016813">
    <property type="term" value="F:hydrolase activity, acting on carbon-nitrogen (but not peptide) bonds, in linear amidines"/>
    <property type="evidence" value="ECO:0007669"/>
    <property type="project" value="UniProtKB-ARBA"/>
</dbReference>
<reference evidence="1 2" key="1">
    <citation type="submission" date="2019-11" db="EMBL/GenBank/DDBJ databases">
        <authorList>
            <person name="Zheng R.K."/>
            <person name="Sun C.M."/>
        </authorList>
    </citation>
    <scope>NUCLEOTIDE SEQUENCE [LARGE SCALE GENOMIC DNA]</scope>
    <source>
        <strain evidence="1 2">WC007</strain>
    </source>
</reference>
<dbReference type="InterPro" id="IPR006035">
    <property type="entry name" value="Ureohydrolase"/>
</dbReference>
<dbReference type="SUPFAM" id="SSF52768">
    <property type="entry name" value="Arginase/deacetylase"/>
    <property type="match status" value="1"/>
</dbReference>
<gene>
    <name evidence="1" type="ORF">GM418_09075</name>
</gene>
<name>A0A6I6JLT8_9BACT</name>
<evidence type="ECO:0000313" key="2">
    <source>
        <dbReference type="Proteomes" id="UP000428260"/>
    </source>
</evidence>
<dbReference type="GO" id="GO:0046872">
    <property type="term" value="F:metal ion binding"/>
    <property type="evidence" value="ECO:0007669"/>
    <property type="project" value="InterPro"/>
</dbReference>